<dbReference type="AlphaFoldDB" id="A0A8T2BWP7"/>
<name>A0A8T2BWP7_ARASU</name>
<keyword evidence="3" id="KW-1185">Reference proteome</keyword>
<evidence type="ECO:0000256" key="1">
    <source>
        <dbReference type="SAM" id="Phobius"/>
    </source>
</evidence>
<gene>
    <name evidence="2" type="ORF">ISN44_As07g016400</name>
</gene>
<dbReference type="EMBL" id="JAEFBJ010000007">
    <property type="protein sequence ID" value="KAG7589354.1"/>
    <property type="molecule type" value="Genomic_DNA"/>
</dbReference>
<dbReference type="PANTHER" id="PTHR37199">
    <property type="entry name" value="TRANSMEMBRANE PROTEIN"/>
    <property type="match status" value="1"/>
</dbReference>
<feature type="transmembrane region" description="Helical" evidence="1">
    <location>
        <begin position="53"/>
        <end position="72"/>
    </location>
</feature>
<proteinExistence type="predicted"/>
<keyword evidence="1" id="KW-0812">Transmembrane</keyword>
<comment type="caution">
    <text evidence="2">The sequence shown here is derived from an EMBL/GenBank/DDBJ whole genome shotgun (WGS) entry which is preliminary data.</text>
</comment>
<organism evidence="2 3">
    <name type="scientific">Arabidopsis suecica</name>
    <name type="common">Swedish thale-cress</name>
    <name type="synonym">Cardaminopsis suecica</name>
    <dbReference type="NCBI Taxonomy" id="45249"/>
    <lineage>
        <taxon>Eukaryota</taxon>
        <taxon>Viridiplantae</taxon>
        <taxon>Streptophyta</taxon>
        <taxon>Embryophyta</taxon>
        <taxon>Tracheophyta</taxon>
        <taxon>Spermatophyta</taxon>
        <taxon>Magnoliopsida</taxon>
        <taxon>eudicotyledons</taxon>
        <taxon>Gunneridae</taxon>
        <taxon>Pentapetalae</taxon>
        <taxon>rosids</taxon>
        <taxon>malvids</taxon>
        <taxon>Brassicales</taxon>
        <taxon>Brassicaceae</taxon>
        <taxon>Camelineae</taxon>
        <taxon>Arabidopsis</taxon>
    </lineage>
</organism>
<protein>
    <recommendedName>
        <fullName evidence="4">Transmembrane protein</fullName>
    </recommendedName>
</protein>
<keyword evidence="1" id="KW-0472">Membrane</keyword>
<evidence type="ECO:0000313" key="2">
    <source>
        <dbReference type="EMBL" id="KAG7589354.1"/>
    </source>
</evidence>
<evidence type="ECO:0008006" key="4">
    <source>
        <dbReference type="Google" id="ProtNLM"/>
    </source>
</evidence>
<reference evidence="2 3" key="1">
    <citation type="submission" date="2020-12" db="EMBL/GenBank/DDBJ databases">
        <title>Concerted genomic and epigenomic changes stabilize Arabidopsis allopolyploids.</title>
        <authorList>
            <person name="Chen Z."/>
        </authorList>
    </citation>
    <scope>NUCLEOTIDE SEQUENCE [LARGE SCALE GENOMIC DNA]</scope>
    <source>
        <strain evidence="2">As9502</strain>
        <tissue evidence="2">Leaf</tissue>
    </source>
</reference>
<sequence>MAAHTIGKLACDPRVKPKGSIRKSRRIFFERCTKTLSMVRGELAVVAAGNGEILLYIWAALVALSVIATVIFSCSDGASKPHTNDDVNASACAAGCGGGCGG</sequence>
<accession>A0A8T2BWP7</accession>
<dbReference type="OrthoDB" id="1106094at2759"/>
<dbReference type="Proteomes" id="UP000694251">
    <property type="component" value="Chromosome 7"/>
</dbReference>
<dbReference type="PANTHER" id="PTHR37199:SF5">
    <property type="entry name" value="TRANSMEMBRANE PROTEIN"/>
    <property type="match status" value="1"/>
</dbReference>
<keyword evidence="1" id="KW-1133">Transmembrane helix</keyword>
<evidence type="ECO:0000313" key="3">
    <source>
        <dbReference type="Proteomes" id="UP000694251"/>
    </source>
</evidence>